<protein>
    <submittedName>
        <fullName evidence="2">Alpha/beta hydrolase family protein</fullName>
        <ecNumber evidence="2">3.4.-.-</ecNumber>
    </submittedName>
</protein>
<dbReference type="InterPro" id="IPR029058">
    <property type="entry name" value="AB_hydrolase_fold"/>
</dbReference>
<organism evidence="2 3">
    <name type="scientific">Halalkalibacter alkalisediminis</name>
    <dbReference type="NCBI Taxonomy" id="935616"/>
    <lineage>
        <taxon>Bacteria</taxon>
        <taxon>Bacillati</taxon>
        <taxon>Bacillota</taxon>
        <taxon>Bacilli</taxon>
        <taxon>Bacillales</taxon>
        <taxon>Bacillaceae</taxon>
        <taxon>Halalkalibacter</taxon>
    </lineage>
</organism>
<dbReference type="SUPFAM" id="SSF53474">
    <property type="entry name" value="alpha/beta-Hydrolases"/>
    <property type="match status" value="1"/>
</dbReference>
<dbReference type="Gene3D" id="3.40.50.1820">
    <property type="entry name" value="alpha/beta hydrolase"/>
    <property type="match status" value="1"/>
</dbReference>
<dbReference type="PANTHER" id="PTHR43265:SF1">
    <property type="entry name" value="ESTERASE ESTD"/>
    <property type="match status" value="1"/>
</dbReference>
<accession>A0ABV6NBW3</accession>
<name>A0ABV6NBW3_9BACI</name>
<dbReference type="PANTHER" id="PTHR43265">
    <property type="entry name" value="ESTERASE ESTD"/>
    <property type="match status" value="1"/>
</dbReference>
<dbReference type="InterPro" id="IPR053145">
    <property type="entry name" value="AB_hydrolase_Est10"/>
</dbReference>
<proteinExistence type="predicted"/>
<comment type="caution">
    <text evidence="2">The sequence shown here is derived from an EMBL/GenBank/DDBJ whole genome shotgun (WGS) entry which is preliminary data.</text>
</comment>
<reference evidence="2 3" key="1">
    <citation type="submission" date="2024-09" db="EMBL/GenBank/DDBJ databases">
        <authorList>
            <person name="Sun Q."/>
            <person name="Mori K."/>
        </authorList>
    </citation>
    <scope>NUCLEOTIDE SEQUENCE [LARGE SCALE GENOMIC DNA]</scope>
    <source>
        <strain evidence="2 3">NCAIM B.02301</strain>
    </source>
</reference>
<dbReference type="EC" id="3.4.-.-" evidence="2"/>
<dbReference type="EMBL" id="JBHLTR010000004">
    <property type="protein sequence ID" value="MFC0558255.1"/>
    <property type="molecule type" value="Genomic_DNA"/>
</dbReference>
<evidence type="ECO:0000313" key="2">
    <source>
        <dbReference type="EMBL" id="MFC0558255.1"/>
    </source>
</evidence>
<dbReference type="GO" id="GO:0016787">
    <property type="term" value="F:hydrolase activity"/>
    <property type="evidence" value="ECO:0007669"/>
    <property type="project" value="UniProtKB-KW"/>
</dbReference>
<evidence type="ECO:0000313" key="3">
    <source>
        <dbReference type="Proteomes" id="UP001589833"/>
    </source>
</evidence>
<keyword evidence="2" id="KW-0378">Hydrolase</keyword>
<dbReference type="Pfam" id="PF00561">
    <property type="entry name" value="Abhydrolase_1"/>
    <property type="match status" value="1"/>
</dbReference>
<keyword evidence="3" id="KW-1185">Reference proteome</keyword>
<dbReference type="RefSeq" id="WP_273841062.1">
    <property type="nucleotide sequence ID" value="NZ_JAQQWT010000003.1"/>
</dbReference>
<sequence>MTSTAIRFHSNQLSAAIHYPIDQQQSSFPTIIFVHGFVGSKVGDHRLFVKAANFFVQKGFICFRFDFRGCGESDGDYQEVTVTKQLEELRAAIHYVSTLNRVNPEQIILIGHSLGGAITALSASSFPSIQNIVLWSPVARPYLDIRFITGDEAILTAEKKGTFDYKGFLLSHDFFRDLNNHDPLEAITSYEGSIFIIHGDQDQEVPKENVATYRKVINEKRNEQLIDVSYISGADHTFTNTSWENELFHKTNKWLENVLNPRS</sequence>
<gene>
    <name evidence="2" type="ORF">ACFFH4_04235</name>
</gene>
<evidence type="ECO:0000259" key="1">
    <source>
        <dbReference type="Pfam" id="PF00561"/>
    </source>
</evidence>
<feature type="domain" description="AB hydrolase-1" evidence="1">
    <location>
        <begin position="29"/>
        <end position="137"/>
    </location>
</feature>
<dbReference type="Proteomes" id="UP001589833">
    <property type="component" value="Unassembled WGS sequence"/>
</dbReference>
<dbReference type="InterPro" id="IPR000073">
    <property type="entry name" value="AB_hydrolase_1"/>
</dbReference>